<dbReference type="STRING" id="407022.SAMN05661044_02911"/>
<evidence type="ECO:0000313" key="1">
    <source>
        <dbReference type="EMBL" id="SEL57282.1"/>
    </source>
</evidence>
<dbReference type="RefSeq" id="WP_093325612.1">
    <property type="nucleotide sequence ID" value="NZ_FOAF01000002.1"/>
</dbReference>
<dbReference type="Gene3D" id="1.10.10.10">
    <property type="entry name" value="Winged helix-like DNA-binding domain superfamily/Winged helix DNA-binding domain"/>
    <property type="match status" value="1"/>
</dbReference>
<organism evidence="1 2">
    <name type="scientific">Olivibacter domesticus</name>
    <name type="common">Pseudosphingobacterium domesticum</name>
    <dbReference type="NCBI Taxonomy" id="407022"/>
    <lineage>
        <taxon>Bacteria</taxon>
        <taxon>Pseudomonadati</taxon>
        <taxon>Bacteroidota</taxon>
        <taxon>Sphingobacteriia</taxon>
        <taxon>Sphingobacteriales</taxon>
        <taxon>Sphingobacteriaceae</taxon>
        <taxon>Olivibacter</taxon>
    </lineage>
</organism>
<keyword evidence="2" id="KW-1185">Reference proteome</keyword>
<dbReference type="InterPro" id="IPR051815">
    <property type="entry name" value="Molybdate_resp_trans_reg"/>
</dbReference>
<dbReference type="AlphaFoldDB" id="A0A1H7RAV1"/>
<protein>
    <submittedName>
        <fullName evidence="1">Molybdate transport system regulatory protein</fullName>
    </submittedName>
</protein>
<name>A0A1H7RAV1_OLID1</name>
<gene>
    <name evidence="1" type="ORF">SAMN05661044_02911</name>
</gene>
<dbReference type="InterPro" id="IPR036388">
    <property type="entry name" value="WH-like_DNA-bd_sf"/>
</dbReference>
<dbReference type="Proteomes" id="UP000199421">
    <property type="component" value="Unassembled WGS sequence"/>
</dbReference>
<sequence>MKKSTVKLKSKLWIEINGIKCFGPGPCTLLELIEETGSISQAAKKMNMSYKKAWEIVSRLNDVTGHQFVLSNTGGEHGGGSHISDKAKEMIRNYQHLQERLQGFLEREEGFIDI</sequence>
<dbReference type="SUPFAM" id="SSF46785">
    <property type="entry name" value="Winged helix' DNA-binding domain"/>
    <property type="match status" value="1"/>
</dbReference>
<dbReference type="EMBL" id="FOAF01000002">
    <property type="protein sequence ID" value="SEL57282.1"/>
    <property type="molecule type" value="Genomic_DNA"/>
</dbReference>
<accession>A0A1H7RAV1</accession>
<reference evidence="2" key="1">
    <citation type="submission" date="2016-10" db="EMBL/GenBank/DDBJ databases">
        <authorList>
            <person name="Varghese N."/>
            <person name="Submissions S."/>
        </authorList>
    </citation>
    <scope>NUCLEOTIDE SEQUENCE [LARGE SCALE GENOMIC DNA]</scope>
    <source>
        <strain evidence="2">DSM 18733</strain>
    </source>
</reference>
<proteinExistence type="predicted"/>
<dbReference type="InterPro" id="IPR036390">
    <property type="entry name" value="WH_DNA-bd_sf"/>
</dbReference>
<dbReference type="PANTHER" id="PTHR30432">
    <property type="entry name" value="TRANSCRIPTIONAL REGULATOR MODE"/>
    <property type="match status" value="1"/>
</dbReference>
<dbReference type="PANTHER" id="PTHR30432:SF1">
    <property type="entry name" value="DNA-BINDING TRANSCRIPTIONAL DUAL REGULATOR MODE"/>
    <property type="match status" value="1"/>
</dbReference>
<dbReference type="OrthoDB" id="9805928at2"/>
<evidence type="ECO:0000313" key="2">
    <source>
        <dbReference type="Proteomes" id="UP000199421"/>
    </source>
</evidence>